<reference evidence="1" key="2">
    <citation type="journal article" date="2015" name="Fish Shellfish Immunol.">
        <title>Early steps in the European eel (Anguilla anguilla)-Vibrio vulnificus interaction in the gills: Role of the RtxA13 toxin.</title>
        <authorList>
            <person name="Callol A."/>
            <person name="Pajuelo D."/>
            <person name="Ebbesson L."/>
            <person name="Teles M."/>
            <person name="MacKenzie S."/>
            <person name="Amaro C."/>
        </authorList>
    </citation>
    <scope>NUCLEOTIDE SEQUENCE</scope>
</reference>
<organism evidence="1">
    <name type="scientific">Anguilla anguilla</name>
    <name type="common">European freshwater eel</name>
    <name type="synonym">Muraena anguilla</name>
    <dbReference type="NCBI Taxonomy" id="7936"/>
    <lineage>
        <taxon>Eukaryota</taxon>
        <taxon>Metazoa</taxon>
        <taxon>Chordata</taxon>
        <taxon>Craniata</taxon>
        <taxon>Vertebrata</taxon>
        <taxon>Euteleostomi</taxon>
        <taxon>Actinopterygii</taxon>
        <taxon>Neopterygii</taxon>
        <taxon>Teleostei</taxon>
        <taxon>Anguilliformes</taxon>
        <taxon>Anguillidae</taxon>
        <taxon>Anguilla</taxon>
    </lineage>
</organism>
<dbReference type="EMBL" id="GBXM01009785">
    <property type="protein sequence ID" value="JAH98792.1"/>
    <property type="molecule type" value="Transcribed_RNA"/>
</dbReference>
<proteinExistence type="predicted"/>
<dbReference type="AlphaFoldDB" id="A0A0E9X7U7"/>
<reference evidence="1" key="1">
    <citation type="submission" date="2014-11" db="EMBL/GenBank/DDBJ databases">
        <authorList>
            <person name="Amaro Gonzalez C."/>
        </authorList>
    </citation>
    <scope>NUCLEOTIDE SEQUENCE</scope>
</reference>
<sequence>MQYNLDVAIETIQYFWNYSISDYIICSLFYRWLI</sequence>
<protein>
    <submittedName>
        <fullName evidence="1">Uncharacterized protein</fullName>
    </submittedName>
</protein>
<accession>A0A0E9X7U7</accession>
<name>A0A0E9X7U7_ANGAN</name>
<evidence type="ECO:0000313" key="1">
    <source>
        <dbReference type="EMBL" id="JAH98792.1"/>
    </source>
</evidence>